<comment type="subcellular location">
    <subcellularLocation>
        <location evidence="1">Membrane</location>
        <topology evidence="1">Multi-pass membrane protein</topology>
    </subcellularLocation>
</comment>
<evidence type="ECO:0008006" key="8">
    <source>
        <dbReference type="Google" id="ProtNLM"/>
    </source>
</evidence>
<dbReference type="PANTHER" id="PTHR16950:SF16">
    <property type="entry name" value="ZINC TRANSPORTER ZIP13"/>
    <property type="match status" value="1"/>
</dbReference>
<accession>A0A2H0RHU8</accession>
<dbReference type="Proteomes" id="UP000230431">
    <property type="component" value="Unassembled WGS sequence"/>
</dbReference>
<evidence type="ECO:0000256" key="1">
    <source>
        <dbReference type="ARBA" id="ARBA00004141"/>
    </source>
</evidence>
<keyword evidence="4 5" id="KW-0472">Membrane</keyword>
<feature type="transmembrane region" description="Helical" evidence="5">
    <location>
        <begin position="65"/>
        <end position="84"/>
    </location>
</feature>
<keyword evidence="3 5" id="KW-1133">Transmembrane helix</keyword>
<name>A0A2H0RHU8_9BACT</name>
<protein>
    <recommendedName>
        <fullName evidence="8">ZIP family metal transporter</fullName>
    </recommendedName>
</protein>
<organism evidence="6 7">
    <name type="scientific">Candidatus Vogelbacteria bacterium CG10_big_fil_rev_8_21_14_0_10_49_38</name>
    <dbReference type="NCBI Taxonomy" id="1975043"/>
    <lineage>
        <taxon>Bacteria</taxon>
        <taxon>Candidatus Vogeliibacteriota</taxon>
    </lineage>
</organism>
<feature type="transmembrane region" description="Helical" evidence="5">
    <location>
        <begin position="34"/>
        <end position="53"/>
    </location>
</feature>
<dbReference type="GO" id="GO:0046873">
    <property type="term" value="F:metal ion transmembrane transporter activity"/>
    <property type="evidence" value="ECO:0007669"/>
    <property type="project" value="InterPro"/>
</dbReference>
<feature type="transmembrane region" description="Helical" evidence="5">
    <location>
        <begin position="193"/>
        <end position="210"/>
    </location>
</feature>
<evidence type="ECO:0000256" key="2">
    <source>
        <dbReference type="ARBA" id="ARBA00022692"/>
    </source>
</evidence>
<evidence type="ECO:0000313" key="6">
    <source>
        <dbReference type="EMBL" id="PIR46006.1"/>
    </source>
</evidence>
<evidence type="ECO:0000256" key="5">
    <source>
        <dbReference type="SAM" id="Phobius"/>
    </source>
</evidence>
<evidence type="ECO:0000256" key="3">
    <source>
        <dbReference type="ARBA" id="ARBA00022989"/>
    </source>
</evidence>
<dbReference type="Pfam" id="PF02535">
    <property type="entry name" value="Zip"/>
    <property type="match status" value="1"/>
</dbReference>
<feature type="transmembrane region" description="Helical" evidence="5">
    <location>
        <begin position="166"/>
        <end position="187"/>
    </location>
</feature>
<dbReference type="GO" id="GO:0016020">
    <property type="term" value="C:membrane"/>
    <property type="evidence" value="ECO:0007669"/>
    <property type="project" value="UniProtKB-SubCell"/>
</dbReference>
<evidence type="ECO:0000256" key="4">
    <source>
        <dbReference type="ARBA" id="ARBA00023136"/>
    </source>
</evidence>
<feature type="transmembrane region" description="Helical" evidence="5">
    <location>
        <begin position="120"/>
        <end position="146"/>
    </location>
</feature>
<gene>
    <name evidence="6" type="ORF">COV08_01895</name>
</gene>
<comment type="caution">
    <text evidence="6">The sequence shown here is derived from an EMBL/GenBank/DDBJ whole genome shotgun (WGS) entry which is preliminary data.</text>
</comment>
<reference evidence="6 7" key="1">
    <citation type="submission" date="2017-09" db="EMBL/GenBank/DDBJ databases">
        <title>Depth-based differentiation of microbial function through sediment-hosted aquifers and enrichment of novel symbionts in the deep terrestrial subsurface.</title>
        <authorList>
            <person name="Probst A.J."/>
            <person name="Ladd B."/>
            <person name="Jarett J.K."/>
            <person name="Geller-Mcgrath D.E."/>
            <person name="Sieber C.M."/>
            <person name="Emerson J.B."/>
            <person name="Anantharaman K."/>
            <person name="Thomas B.C."/>
            <person name="Malmstrom R."/>
            <person name="Stieglmeier M."/>
            <person name="Klingl A."/>
            <person name="Woyke T."/>
            <person name="Ryan C.M."/>
            <person name="Banfield J.F."/>
        </authorList>
    </citation>
    <scope>NUCLEOTIDE SEQUENCE [LARGE SCALE GENOMIC DNA]</scope>
    <source>
        <strain evidence="6">CG10_big_fil_rev_8_21_14_0_10_49_38</strain>
    </source>
</reference>
<dbReference type="PANTHER" id="PTHR16950">
    <property type="entry name" value="ZINC TRANSPORTER SLC39A7 HISTIDINE-RICH MEMBRANE PROTEIN KE4"/>
    <property type="match status" value="1"/>
</dbReference>
<sequence>MLIVVWLSLLVMSASLIGVFAVWRRAGRLIEKNLAYLVSFAAGVFLVIAYKLAREAIEHADQATAGLGWILFGFGAVWLVFKLLPTFHHHCEDGDDHCHTPIDARRILISDGLHNIGDGILLAGALAVSNFLGLVTALSIFIHELVQEISEFFVLKQAGYSARRALTLNFLVSGTILFGSLGGYFLLDKFEALEAPLLGLAAGAFFNVVLHDLIPYSIRHSTNQKRYLKHLIWFAIGAGLNFGLNQLLGH</sequence>
<keyword evidence="2 5" id="KW-0812">Transmembrane</keyword>
<evidence type="ECO:0000313" key="7">
    <source>
        <dbReference type="Proteomes" id="UP000230431"/>
    </source>
</evidence>
<dbReference type="InterPro" id="IPR003689">
    <property type="entry name" value="ZIP"/>
</dbReference>
<proteinExistence type="predicted"/>
<dbReference type="EMBL" id="PCYK01000014">
    <property type="protein sequence ID" value="PIR46006.1"/>
    <property type="molecule type" value="Genomic_DNA"/>
</dbReference>
<feature type="transmembrane region" description="Helical" evidence="5">
    <location>
        <begin position="231"/>
        <end position="248"/>
    </location>
</feature>
<dbReference type="AlphaFoldDB" id="A0A2H0RHU8"/>